<reference evidence="1 2" key="1">
    <citation type="submission" date="2022-06" db="EMBL/GenBank/DDBJ databases">
        <authorList>
            <person name="Jeon C.O."/>
        </authorList>
    </citation>
    <scope>NUCLEOTIDE SEQUENCE [LARGE SCALE GENOMIC DNA]</scope>
    <source>
        <strain evidence="1 2">KCTC 13943</strain>
    </source>
</reference>
<sequence length="39" mass="4581">MSKENKPLLSEQFLEEVVREINQLYSGSNLEQNEVLDKE</sequence>
<keyword evidence="2" id="KW-1185">Reference proteome</keyword>
<keyword evidence="1" id="KW-0547">Nucleotide-binding</keyword>
<dbReference type="EMBL" id="JAMQCR010000001">
    <property type="protein sequence ID" value="MCM2532449.1"/>
    <property type="molecule type" value="Genomic_DNA"/>
</dbReference>
<protein>
    <submittedName>
        <fullName evidence="1">Bacitracin ABC transporter ATP-binding protein</fullName>
    </submittedName>
</protein>
<keyword evidence="1" id="KW-0067">ATP-binding</keyword>
<organism evidence="1 2">
    <name type="scientific">Neobacillus pocheonensis</name>
    <dbReference type="NCBI Taxonomy" id="363869"/>
    <lineage>
        <taxon>Bacteria</taxon>
        <taxon>Bacillati</taxon>
        <taxon>Bacillota</taxon>
        <taxon>Bacilli</taxon>
        <taxon>Bacillales</taxon>
        <taxon>Bacillaceae</taxon>
        <taxon>Neobacillus</taxon>
    </lineage>
</organism>
<proteinExistence type="predicted"/>
<dbReference type="GO" id="GO:0005524">
    <property type="term" value="F:ATP binding"/>
    <property type="evidence" value="ECO:0007669"/>
    <property type="project" value="UniProtKB-KW"/>
</dbReference>
<comment type="caution">
    <text evidence="1">The sequence shown here is derived from an EMBL/GenBank/DDBJ whole genome shotgun (WGS) entry which is preliminary data.</text>
</comment>
<gene>
    <name evidence="1" type="ORF">NDK43_08690</name>
</gene>
<dbReference type="Proteomes" id="UP001523262">
    <property type="component" value="Unassembled WGS sequence"/>
</dbReference>
<accession>A0ABT0WAB4</accession>
<evidence type="ECO:0000313" key="1">
    <source>
        <dbReference type="EMBL" id="MCM2532449.1"/>
    </source>
</evidence>
<name>A0ABT0WAB4_9BACI</name>
<evidence type="ECO:0000313" key="2">
    <source>
        <dbReference type="Proteomes" id="UP001523262"/>
    </source>
</evidence>